<dbReference type="GO" id="GO:0005829">
    <property type="term" value="C:cytosol"/>
    <property type="evidence" value="ECO:0007669"/>
    <property type="project" value="TreeGrafter"/>
</dbReference>
<dbReference type="GO" id="GO:0031593">
    <property type="term" value="F:polyubiquitin modification-dependent protein binding"/>
    <property type="evidence" value="ECO:0007669"/>
    <property type="project" value="TreeGrafter"/>
</dbReference>
<evidence type="ECO:0000313" key="4">
    <source>
        <dbReference type="EMBL" id="KAG0144004.1"/>
    </source>
</evidence>
<dbReference type="SMART" id="SM00165">
    <property type="entry name" value="UBA"/>
    <property type="match status" value="1"/>
</dbReference>
<feature type="domain" description="Ubiquitin-like" evidence="3">
    <location>
        <begin position="33"/>
        <end position="104"/>
    </location>
</feature>
<dbReference type="EMBL" id="MU167305">
    <property type="protein sequence ID" value="KAG0144004.1"/>
    <property type="molecule type" value="Genomic_DNA"/>
</dbReference>
<dbReference type="PROSITE" id="PS50053">
    <property type="entry name" value="UBIQUITIN_2"/>
    <property type="match status" value="1"/>
</dbReference>
<evidence type="ECO:0000259" key="3">
    <source>
        <dbReference type="PROSITE" id="PS50053"/>
    </source>
</evidence>
<dbReference type="InterPro" id="IPR000626">
    <property type="entry name" value="Ubiquitin-like_dom"/>
</dbReference>
<evidence type="ECO:0008006" key="6">
    <source>
        <dbReference type="Google" id="ProtNLM"/>
    </source>
</evidence>
<dbReference type="PROSITE" id="PS50030">
    <property type="entry name" value="UBA"/>
    <property type="match status" value="1"/>
</dbReference>
<evidence type="ECO:0000259" key="2">
    <source>
        <dbReference type="PROSITE" id="PS50030"/>
    </source>
</evidence>
<feature type="domain" description="UBA" evidence="2">
    <location>
        <begin position="337"/>
        <end position="381"/>
    </location>
</feature>
<dbReference type="SMART" id="SM00213">
    <property type="entry name" value="UBQ"/>
    <property type="match status" value="1"/>
</dbReference>
<dbReference type="InterPro" id="IPR015496">
    <property type="entry name" value="Ubiquilin"/>
</dbReference>
<gene>
    <name evidence="4" type="ORF">CROQUDRAFT_80479</name>
</gene>
<organism evidence="4 5">
    <name type="scientific">Cronartium quercuum f. sp. fusiforme G11</name>
    <dbReference type="NCBI Taxonomy" id="708437"/>
    <lineage>
        <taxon>Eukaryota</taxon>
        <taxon>Fungi</taxon>
        <taxon>Dikarya</taxon>
        <taxon>Basidiomycota</taxon>
        <taxon>Pucciniomycotina</taxon>
        <taxon>Pucciniomycetes</taxon>
        <taxon>Pucciniales</taxon>
        <taxon>Coleosporiaceae</taxon>
        <taxon>Cronartium</taxon>
    </lineage>
</organism>
<dbReference type="SUPFAM" id="SSF46934">
    <property type="entry name" value="UBA-like"/>
    <property type="match status" value="1"/>
</dbReference>
<proteinExistence type="predicted"/>
<dbReference type="Gene3D" id="1.10.8.10">
    <property type="entry name" value="DNA helicase RuvA subunit, C-terminal domain"/>
    <property type="match status" value="1"/>
</dbReference>
<dbReference type="Pfam" id="PF00240">
    <property type="entry name" value="ubiquitin"/>
    <property type="match status" value="1"/>
</dbReference>
<dbReference type="PANTHER" id="PTHR10677:SF3">
    <property type="entry name" value="FI07626P-RELATED"/>
    <property type="match status" value="1"/>
</dbReference>
<dbReference type="Proteomes" id="UP000886653">
    <property type="component" value="Unassembled WGS sequence"/>
</dbReference>
<dbReference type="Gene3D" id="3.10.20.90">
    <property type="entry name" value="Phosphatidylinositol 3-kinase Catalytic Subunit, Chain A, domain 1"/>
    <property type="match status" value="1"/>
</dbReference>
<dbReference type="AlphaFoldDB" id="A0A9P6NH38"/>
<feature type="region of interest" description="Disordered" evidence="1">
    <location>
        <begin position="1"/>
        <end position="26"/>
    </location>
</feature>
<evidence type="ECO:0000256" key="1">
    <source>
        <dbReference type="SAM" id="MobiDB-lite"/>
    </source>
</evidence>
<dbReference type="InterPro" id="IPR015940">
    <property type="entry name" value="UBA"/>
</dbReference>
<dbReference type="Pfam" id="PF00627">
    <property type="entry name" value="UBA"/>
    <property type="match status" value="1"/>
</dbReference>
<evidence type="ECO:0000313" key="5">
    <source>
        <dbReference type="Proteomes" id="UP000886653"/>
    </source>
</evidence>
<dbReference type="InterPro" id="IPR029071">
    <property type="entry name" value="Ubiquitin-like_domsf"/>
</dbReference>
<dbReference type="GO" id="GO:0006511">
    <property type="term" value="P:ubiquitin-dependent protein catabolic process"/>
    <property type="evidence" value="ECO:0007669"/>
    <property type="project" value="TreeGrafter"/>
</dbReference>
<reference evidence="4" key="1">
    <citation type="submission" date="2013-11" db="EMBL/GenBank/DDBJ databases">
        <title>Genome sequence of the fusiform rust pathogen reveals effectors for host alternation and coevolution with pine.</title>
        <authorList>
            <consortium name="DOE Joint Genome Institute"/>
            <person name="Smith K."/>
            <person name="Pendleton A."/>
            <person name="Kubisiak T."/>
            <person name="Anderson C."/>
            <person name="Salamov A."/>
            <person name="Aerts A."/>
            <person name="Riley R."/>
            <person name="Clum A."/>
            <person name="Lindquist E."/>
            <person name="Ence D."/>
            <person name="Campbell M."/>
            <person name="Kronenberg Z."/>
            <person name="Feau N."/>
            <person name="Dhillon B."/>
            <person name="Hamelin R."/>
            <person name="Burleigh J."/>
            <person name="Smith J."/>
            <person name="Yandell M."/>
            <person name="Nelson C."/>
            <person name="Grigoriev I."/>
            <person name="Davis J."/>
        </authorList>
    </citation>
    <scope>NUCLEOTIDE SEQUENCE</scope>
    <source>
        <strain evidence="4">G11</strain>
    </source>
</reference>
<sequence>MSSDLNPSSQPPNETPSPSGAPSGLVSDAEDIISINIKAPGDSKLSVSISLTKTVLDLKKSISEQTNPRVEADCQRLIYSGRVLKDESLLSEYKIKSGHSVHMVKGAPRAANPPPVTQQIPSNLNAGQQIAGNPLAPLLNATNQIPAFNPFADMGINTNDPNMAMNIRNNPHFLQSAARLLEDPAAIERMIADDPRLRTMAPQVRELMRSPFFRQMITNPDLMRSFQGMAGAGSGFGDLSGLGAMLGGTTAPGANPIAAALGAQAGANPTVPAAGADVGAAGAGLGGQNPFAFLNTPLGQMAMQQMASGAGAGAGAEMGNLFGGMGLPPIQPADSRPPEERFEVQLGQLQAMGFTDARQNIRALQASGGNVEAAIEYILGGN</sequence>
<name>A0A9P6NH38_9BASI</name>
<dbReference type="PANTHER" id="PTHR10677">
    <property type="entry name" value="UBIQUILIN"/>
    <property type="match status" value="1"/>
</dbReference>
<dbReference type="SUPFAM" id="SSF54236">
    <property type="entry name" value="Ubiquitin-like"/>
    <property type="match status" value="1"/>
</dbReference>
<dbReference type="CDD" id="cd16106">
    <property type="entry name" value="Ubl_Dsk2p_like"/>
    <property type="match status" value="1"/>
</dbReference>
<keyword evidence="5" id="KW-1185">Reference proteome</keyword>
<dbReference type="OrthoDB" id="267397at2759"/>
<accession>A0A9P6NH38</accession>
<protein>
    <recommendedName>
        <fullName evidence="6">Ubiquilin</fullName>
    </recommendedName>
</protein>
<dbReference type="InterPro" id="IPR009060">
    <property type="entry name" value="UBA-like_sf"/>
</dbReference>
<dbReference type="CDD" id="cd14399">
    <property type="entry name" value="UBA_PLICs"/>
    <property type="match status" value="1"/>
</dbReference>
<comment type="caution">
    <text evidence="4">The sequence shown here is derived from an EMBL/GenBank/DDBJ whole genome shotgun (WGS) entry which is preliminary data.</text>
</comment>